<dbReference type="Proteomes" id="UP000005239">
    <property type="component" value="Unassembled WGS sequence"/>
</dbReference>
<evidence type="ECO:0000313" key="2">
    <source>
        <dbReference type="Proteomes" id="UP000005239"/>
    </source>
</evidence>
<reference evidence="1" key="2">
    <citation type="submission" date="2022-06" db="UniProtKB">
        <authorList>
            <consortium name="EnsemblMetazoa"/>
        </authorList>
    </citation>
    <scope>IDENTIFICATION</scope>
    <source>
        <strain evidence="1">PS312</strain>
    </source>
</reference>
<dbReference type="AlphaFoldDB" id="A0A2A6CZE6"/>
<dbReference type="EnsemblMetazoa" id="PPA44910.1">
    <property type="protein sequence ID" value="PPA44910.1"/>
    <property type="gene ID" value="WBGene00283279"/>
</dbReference>
<gene>
    <name evidence="1" type="primary">WBGene00283279</name>
</gene>
<name>A0A2A6CZE6_PRIPA</name>
<proteinExistence type="predicted"/>
<organism evidence="1 2">
    <name type="scientific">Pristionchus pacificus</name>
    <name type="common">Parasitic nematode worm</name>
    <dbReference type="NCBI Taxonomy" id="54126"/>
    <lineage>
        <taxon>Eukaryota</taxon>
        <taxon>Metazoa</taxon>
        <taxon>Ecdysozoa</taxon>
        <taxon>Nematoda</taxon>
        <taxon>Chromadorea</taxon>
        <taxon>Rhabditida</taxon>
        <taxon>Rhabditina</taxon>
        <taxon>Diplogasteromorpha</taxon>
        <taxon>Diplogasteroidea</taxon>
        <taxon>Neodiplogasteridae</taxon>
        <taxon>Pristionchus</taxon>
    </lineage>
</organism>
<keyword evidence="2" id="KW-1185">Reference proteome</keyword>
<accession>A0A2A6CZE6</accession>
<sequence>MEEREREKEKGEEGRDMEKGGEETLGLQLKTWKKVCIEILERLKKELVRWREENKKELTYGFGGKLTHESIDSGRE</sequence>
<evidence type="ECO:0000313" key="1">
    <source>
        <dbReference type="EnsemblMetazoa" id="PPA44910.1"/>
    </source>
</evidence>
<protein>
    <submittedName>
        <fullName evidence="1">Uncharacterized protein</fullName>
    </submittedName>
</protein>
<accession>A0A8R1V0I1</accession>
<reference evidence="2" key="1">
    <citation type="journal article" date="2008" name="Nat. Genet.">
        <title>The Pristionchus pacificus genome provides a unique perspective on nematode lifestyle and parasitism.</title>
        <authorList>
            <person name="Dieterich C."/>
            <person name="Clifton S.W."/>
            <person name="Schuster L.N."/>
            <person name="Chinwalla A."/>
            <person name="Delehaunty K."/>
            <person name="Dinkelacker I."/>
            <person name="Fulton L."/>
            <person name="Fulton R."/>
            <person name="Godfrey J."/>
            <person name="Minx P."/>
            <person name="Mitreva M."/>
            <person name="Roeseler W."/>
            <person name="Tian H."/>
            <person name="Witte H."/>
            <person name="Yang S.P."/>
            <person name="Wilson R.K."/>
            <person name="Sommer R.J."/>
        </authorList>
    </citation>
    <scope>NUCLEOTIDE SEQUENCE [LARGE SCALE GENOMIC DNA]</scope>
    <source>
        <strain evidence="2">PS312</strain>
    </source>
</reference>